<dbReference type="Proteomes" id="UP000053586">
    <property type="component" value="Unassembled WGS sequence"/>
</dbReference>
<sequence length="42" mass="4544">MHFNQPFVKQHQLAEASAVSTVTLEIGEGEAAYLSPCNLGRV</sequence>
<organism evidence="1 2">
    <name type="scientific">Glaciecola punicea ACAM 611</name>
    <dbReference type="NCBI Taxonomy" id="1121923"/>
    <lineage>
        <taxon>Bacteria</taxon>
        <taxon>Pseudomonadati</taxon>
        <taxon>Pseudomonadota</taxon>
        <taxon>Gammaproteobacteria</taxon>
        <taxon>Alteromonadales</taxon>
        <taxon>Alteromonadaceae</taxon>
        <taxon>Glaciecola</taxon>
    </lineage>
</organism>
<reference evidence="1 2" key="2">
    <citation type="journal article" date="2017" name="Antonie Van Leeuwenhoek">
        <title>Rhizobium rhizosphaerae sp. nov., a novel species isolated from rice rhizosphere.</title>
        <authorList>
            <person name="Zhao J.J."/>
            <person name="Zhang J."/>
            <person name="Zhang R.J."/>
            <person name="Zhang C.W."/>
            <person name="Yin H.Q."/>
            <person name="Zhang X.X."/>
        </authorList>
    </citation>
    <scope>NUCLEOTIDE SEQUENCE [LARGE SCALE GENOMIC DNA]</scope>
    <source>
        <strain evidence="1 2">ACAM 611</strain>
    </source>
</reference>
<proteinExistence type="predicted"/>
<protein>
    <submittedName>
        <fullName evidence="1">Uncharacterized protein</fullName>
    </submittedName>
</protein>
<evidence type="ECO:0000313" key="2">
    <source>
        <dbReference type="Proteomes" id="UP000053586"/>
    </source>
</evidence>
<accession>H5TDT2</accession>
<comment type="caution">
    <text evidence="1">The sequence shown here is derived from an EMBL/GenBank/DDBJ whole genome shotgun (WGS) entry which is preliminary data.</text>
</comment>
<dbReference type="EMBL" id="BAET01000029">
    <property type="protein sequence ID" value="GAB56459.1"/>
    <property type="molecule type" value="Genomic_DNA"/>
</dbReference>
<evidence type="ECO:0000313" key="1">
    <source>
        <dbReference type="EMBL" id="GAB56459.1"/>
    </source>
</evidence>
<gene>
    <name evidence="1" type="ORF">GPUN_2344</name>
</gene>
<name>H5TDT2_9ALTE</name>
<dbReference type="AlphaFoldDB" id="H5TDT2"/>
<reference evidence="1 2" key="1">
    <citation type="journal article" date="2012" name="J. Bacteriol.">
        <title>Genome sequence of proteorhodopsin-containing sea ice bacterium Glaciecola punicea ACAM 611T.</title>
        <authorList>
            <person name="Qin Q.-L."/>
            <person name="Xie B.-B."/>
            <person name="Shu Y.-L."/>
            <person name="Rong J.-C."/>
            <person name="Zhao D.-L."/>
            <person name="Zhang X.-Y."/>
            <person name="Chen X.-L."/>
            <person name="Zhou B.-C."/>
            <person name="Zhanga Y.-Z."/>
        </authorList>
    </citation>
    <scope>NUCLEOTIDE SEQUENCE [LARGE SCALE GENOMIC DNA]</scope>
    <source>
        <strain evidence="1 2">ACAM 611</strain>
    </source>
</reference>
<keyword evidence="2" id="KW-1185">Reference proteome</keyword>